<dbReference type="InParanoid" id="A0A0F7IF80"/>
<dbReference type="STRING" id="113653.GAH_01620"/>
<proteinExistence type="predicted"/>
<dbReference type="InterPro" id="IPR010985">
    <property type="entry name" value="Ribbon_hlx_hlx"/>
</dbReference>
<reference evidence="1 2" key="1">
    <citation type="submission" date="2015-04" db="EMBL/GenBank/DDBJ databases">
        <title>The complete genome sequence of the hyperthermophilic, obligate iron-reducing archaeon Geoglobus ahangari strain 234T.</title>
        <authorList>
            <person name="Manzella M.P."/>
            <person name="Holmes D.E."/>
            <person name="Rocheleau J.M."/>
            <person name="Chung A."/>
            <person name="Reguera G."/>
            <person name="Kashefi K."/>
        </authorList>
    </citation>
    <scope>NUCLEOTIDE SEQUENCE [LARGE SCALE GENOMIC DNA]</scope>
    <source>
        <strain evidence="1 2">234</strain>
    </source>
</reference>
<dbReference type="SUPFAM" id="SSF47598">
    <property type="entry name" value="Ribbon-helix-helix"/>
    <property type="match status" value="1"/>
</dbReference>
<dbReference type="AlphaFoldDB" id="A0A0F7IF80"/>
<sequence length="99" mass="11331">MGTITISLNDEIERKLREHARNGGKGALSKVIEQALRLYFSKIEERKTVFRAFKGDEQVAEAENLEELAEILKAKKIDPREVTILSSKPVKPVVRRGWR</sequence>
<name>A0A0F7IF80_9EURY</name>
<protein>
    <recommendedName>
        <fullName evidence="3">XACb0070 ribbon-helix-helix domain-containing protein</fullName>
    </recommendedName>
</protein>
<keyword evidence="2" id="KW-1185">Reference proteome</keyword>
<dbReference type="OrthoDB" id="91340at2157"/>
<dbReference type="HOGENOM" id="CLU_175992_0_0_2"/>
<evidence type="ECO:0000313" key="1">
    <source>
        <dbReference type="EMBL" id="AKG91093.1"/>
    </source>
</evidence>
<evidence type="ECO:0000313" key="2">
    <source>
        <dbReference type="Proteomes" id="UP000034723"/>
    </source>
</evidence>
<accession>A0A0F7IF80</accession>
<dbReference type="KEGG" id="gah:GAH_01620"/>
<dbReference type="RefSeq" id="WP_048096847.1">
    <property type="nucleotide sequence ID" value="NZ_CP011267.1"/>
</dbReference>
<evidence type="ECO:0008006" key="3">
    <source>
        <dbReference type="Google" id="ProtNLM"/>
    </source>
</evidence>
<dbReference type="EMBL" id="CP011267">
    <property type="protein sequence ID" value="AKG91093.1"/>
    <property type="molecule type" value="Genomic_DNA"/>
</dbReference>
<gene>
    <name evidence="1" type="ORF">GAH_01620</name>
</gene>
<dbReference type="GeneID" id="24804188"/>
<dbReference type="GO" id="GO:0006355">
    <property type="term" value="P:regulation of DNA-templated transcription"/>
    <property type="evidence" value="ECO:0007669"/>
    <property type="project" value="InterPro"/>
</dbReference>
<dbReference type="Proteomes" id="UP000034723">
    <property type="component" value="Chromosome"/>
</dbReference>
<organism evidence="1 2">
    <name type="scientific">Geoglobus ahangari</name>
    <dbReference type="NCBI Taxonomy" id="113653"/>
    <lineage>
        <taxon>Archaea</taxon>
        <taxon>Methanobacteriati</taxon>
        <taxon>Methanobacteriota</taxon>
        <taxon>Archaeoglobi</taxon>
        <taxon>Archaeoglobales</taxon>
        <taxon>Archaeoglobaceae</taxon>
        <taxon>Geoglobus</taxon>
    </lineage>
</organism>